<feature type="domain" description="Type ISP restriction-modification enzyme LLaBIII C-terminal specificity" evidence="1">
    <location>
        <begin position="95"/>
        <end position="278"/>
    </location>
</feature>
<dbReference type="Pfam" id="PF18135">
    <property type="entry name" value="Type_ISP_C"/>
    <property type="match status" value="1"/>
</dbReference>
<organism evidence="2">
    <name type="scientific">marine sediment metagenome</name>
    <dbReference type="NCBI Taxonomy" id="412755"/>
    <lineage>
        <taxon>unclassified sequences</taxon>
        <taxon>metagenomes</taxon>
        <taxon>ecological metagenomes</taxon>
    </lineage>
</organism>
<dbReference type="AlphaFoldDB" id="X1HD30"/>
<reference evidence="2" key="1">
    <citation type="journal article" date="2014" name="Front. Microbiol.">
        <title>High frequency of phylogenetically diverse reductive dehalogenase-homologous genes in deep subseafloor sedimentary metagenomes.</title>
        <authorList>
            <person name="Kawai M."/>
            <person name="Futagami T."/>
            <person name="Toyoda A."/>
            <person name="Takaki Y."/>
            <person name="Nishi S."/>
            <person name="Hori S."/>
            <person name="Arai W."/>
            <person name="Tsubouchi T."/>
            <person name="Morono Y."/>
            <person name="Uchiyama I."/>
            <person name="Ito T."/>
            <person name="Fujiyama A."/>
            <person name="Inagaki F."/>
            <person name="Takami H."/>
        </authorList>
    </citation>
    <scope>NUCLEOTIDE SEQUENCE</scope>
    <source>
        <strain evidence="2">Expedition CK06-06</strain>
    </source>
</reference>
<gene>
    <name evidence="2" type="ORF">S03H2_19050</name>
</gene>
<dbReference type="InterPro" id="IPR041635">
    <property type="entry name" value="Type_ISP_LLaBIII_C"/>
</dbReference>
<sequence>MNGEYQLINPVKESRYSLKPSTIGKNYLSWPKLVDLSVISIQGMDEDRANALINIEHDYLSKTMKSYFDPAITFDQFCSLQTGLSRVSAGFEPKKVREKAQKNDKFNQSNIQRYLFRPYDRRWCYYTSVPNVWKRSRPELGKQLSENNSWLLSRASGVTQPEGVPFSYTENLFARDSMRGHAVAIPIYINNSTLNKKDKPKEQAHLIEPKEIKPAANLSPFAQSYLESLEINNSDVDVHKTGLIWMHALAIGYSPAYLKENADGIRKDWPRIPLPDNNEI</sequence>
<dbReference type="EMBL" id="BARU01009925">
    <property type="protein sequence ID" value="GAH43233.1"/>
    <property type="molecule type" value="Genomic_DNA"/>
</dbReference>
<name>X1HD30_9ZZZZ</name>
<accession>X1HD30</accession>
<proteinExistence type="predicted"/>
<feature type="non-terminal residue" evidence="2">
    <location>
        <position position="280"/>
    </location>
</feature>
<protein>
    <recommendedName>
        <fullName evidence="1">Type ISP restriction-modification enzyme LLaBIII C-terminal specificity domain-containing protein</fullName>
    </recommendedName>
</protein>
<evidence type="ECO:0000313" key="2">
    <source>
        <dbReference type="EMBL" id="GAH43233.1"/>
    </source>
</evidence>
<comment type="caution">
    <text evidence="2">The sequence shown here is derived from an EMBL/GenBank/DDBJ whole genome shotgun (WGS) entry which is preliminary data.</text>
</comment>
<evidence type="ECO:0000259" key="1">
    <source>
        <dbReference type="Pfam" id="PF18135"/>
    </source>
</evidence>